<sequence>MSRHPSRPWRPRISDRYLEAIGRTSTVVLRACNFFLPRCYLHASNFDARRPILRAPARRRGPRRHSSHHRARSSHEFRSHLWHALRWHKSHILAPRRSHHTRICSCANLTLRYQKLTQCIEGEHLPAESVANTHTSEFATVRGSLVGVRFASHVGHVDSTFACVMYRRIGSIARRATQKSSATCSVADNAFQEHIRLRFRFRWRTSRLEPARRYNARCRSARKLTHPGVFAPLPCSGENHFWSLVWCHRPRGVQRELYTQRPSIESSERNVKRYDVKYTWTINVKIFHIIFIRLDRPIHHPKSRSSPGPGRPLAVLVVCSAVGSTSSLLRTRVDSYRHSHSSLGRRRILLPVRYSSIRRRNPRGCRAELARSSSARSQGKSLTLPCQKYTATNNNNTNIHFLSTLKTKIMRTSFSETMKPTRFSKNEHYSEGISGPLLSCASMTQKSVQISDDWAGVMETMRQRFCFKKQLIDVFGPQWTQREPGFAAEIPPKLYTNGCITYTCASNRGNRSEGNHGVLRGKTKLT</sequence>
<evidence type="ECO:0000313" key="2">
    <source>
        <dbReference type="Proteomes" id="UP000479190"/>
    </source>
</evidence>
<gene>
    <name evidence="1" type="ORF">TBRA_LOCUS8347</name>
</gene>
<keyword evidence="2" id="KW-1185">Reference proteome</keyword>
<name>A0A6H5IL67_9HYME</name>
<dbReference type="EMBL" id="CADCXV010000817">
    <property type="protein sequence ID" value="CAB0036480.1"/>
    <property type="molecule type" value="Genomic_DNA"/>
</dbReference>
<accession>A0A6H5IL67</accession>
<organism evidence="1 2">
    <name type="scientific">Trichogramma brassicae</name>
    <dbReference type="NCBI Taxonomy" id="86971"/>
    <lineage>
        <taxon>Eukaryota</taxon>
        <taxon>Metazoa</taxon>
        <taxon>Ecdysozoa</taxon>
        <taxon>Arthropoda</taxon>
        <taxon>Hexapoda</taxon>
        <taxon>Insecta</taxon>
        <taxon>Pterygota</taxon>
        <taxon>Neoptera</taxon>
        <taxon>Endopterygota</taxon>
        <taxon>Hymenoptera</taxon>
        <taxon>Apocrita</taxon>
        <taxon>Proctotrupomorpha</taxon>
        <taxon>Chalcidoidea</taxon>
        <taxon>Trichogrammatidae</taxon>
        <taxon>Trichogramma</taxon>
    </lineage>
</organism>
<dbReference type="AlphaFoldDB" id="A0A6H5IL67"/>
<reference evidence="1 2" key="1">
    <citation type="submission" date="2020-02" db="EMBL/GenBank/DDBJ databases">
        <authorList>
            <person name="Ferguson B K."/>
        </authorList>
    </citation>
    <scope>NUCLEOTIDE SEQUENCE [LARGE SCALE GENOMIC DNA]</scope>
</reference>
<evidence type="ECO:0000313" key="1">
    <source>
        <dbReference type="EMBL" id="CAB0036480.1"/>
    </source>
</evidence>
<proteinExistence type="predicted"/>
<protein>
    <submittedName>
        <fullName evidence="1">Uncharacterized protein</fullName>
    </submittedName>
</protein>
<dbReference type="Proteomes" id="UP000479190">
    <property type="component" value="Unassembled WGS sequence"/>
</dbReference>